<keyword evidence="3" id="KW-1185">Reference proteome</keyword>
<feature type="chain" id="PRO_5016237603" evidence="1">
    <location>
        <begin position="22"/>
        <end position="203"/>
    </location>
</feature>
<evidence type="ECO:0000313" key="3">
    <source>
        <dbReference type="Proteomes" id="UP000245535"/>
    </source>
</evidence>
<evidence type="ECO:0000256" key="1">
    <source>
        <dbReference type="SAM" id="SignalP"/>
    </source>
</evidence>
<gene>
    <name evidence="2" type="ORF">BC781_101132</name>
</gene>
<comment type="caution">
    <text evidence="2">The sequence shown here is derived from an EMBL/GenBank/DDBJ whole genome shotgun (WGS) entry which is preliminary data.</text>
</comment>
<dbReference type="AlphaFoldDB" id="A0A315ZDU0"/>
<keyword evidence="1" id="KW-0732">Signal</keyword>
<organism evidence="2 3">
    <name type="scientific">Sediminitomix flava</name>
    <dbReference type="NCBI Taxonomy" id="379075"/>
    <lineage>
        <taxon>Bacteria</taxon>
        <taxon>Pseudomonadati</taxon>
        <taxon>Bacteroidota</taxon>
        <taxon>Cytophagia</taxon>
        <taxon>Cytophagales</taxon>
        <taxon>Flammeovirgaceae</taxon>
        <taxon>Sediminitomix</taxon>
    </lineage>
</organism>
<dbReference type="OrthoDB" id="1094316at2"/>
<dbReference type="RefSeq" id="WP_109615323.1">
    <property type="nucleotide sequence ID" value="NZ_QGDO01000001.1"/>
</dbReference>
<dbReference type="Proteomes" id="UP000245535">
    <property type="component" value="Unassembled WGS sequence"/>
</dbReference>
<name>A0A315ZDU0_SEDFL</name>
<dbReference type="EMBL" id="QGDO01000001">
    <property type="protein sequence ID" value="PWJ43786.1"/>
    <property type="molecule type" value="Genomic_DNA"/>
</dbReference>
<evidence type="ECO:0000313" key="2">
    <source>
        <dbReference type="EMBL" id="PWJ43786.1"/>
    </source>
</evidence>
<feature type="signal peptide" evidence="1">
    <location>
        <begin position="1"/>
        <end position="21"/>
    </location>
</feature>
<dbReference type="SUPFAM" id="SSF56925">
    <property type="entry name" value="OMPA-like"/>
    <property type="match status" value="1"/>
</dbReference>
<dbReference type="Gene3D" id="2.40.160.20">
    <property type="match status" value="1"/>
</dbReference>
<accession>A0A315ZDU0</accession>
<reference evidence="2 3" key="1">
    <citation type="submission" date="2018-03" db="EMBL/GenBank/DDBJ databases">
        <title>Genomic Encyclopedia of Archaeal and Bacterial Type Strains, Phase II (KMG-II): from individual species to whole genera.</title>
        <authorList>
            <person name="Goeker M."/>
        </authorList>
    </citation>
    <scope>NUCLEOTIDE SEQUENCE [LARGE SCALE GENOMIC DNA]</scope>
    <source>
        <strain evidence="2 3">DSM 28229</strain>
    </source>
</reference>
<protein>
    <submittedName>
        <fullName evidence="2">Outer membrane protein</fullName>
    </submittedName>
</protein>
<proteinExistence type="predicted"/>
<dbReference type="InterPro" id="IPR011250">
    <property type="entry name" value="OMP/PagP_B-barrel"/>
</dbReference>
<sequence length="203" mass="22756">MKSLKYIFTFVMISLSTAVFAQDNIISFNYQIGTPLGHTRSFIDNSAYNGFGIEYRHFLNDKVSIGLDMSWTNFYEDVPGYSYYNIKGDNGQDITIGGKEFRYGEMRPLMLTSHYYLGESGGIRPFVGLGLGINYVELSQDVGSVTFYDNKWLFAMRPEIGVFVPLSPNVGILTAAKYNYSVGAGSMDAQSFMSFNFGFAFTL</sequence>